<proteinExistence type="predicted"/>
<accession>A0AC61N360</accession>
<gene>
    <name evidence="1" type="ORF">JYE49_06420</name>
</gene>
<organism evidence="1 2">
    <name type="scientific">Aristaeella hokkaidonensis</name>
    <dbReference type="NCBI Taxonomy" id="3046382"/>
    <lineage>
        <taxon>Bacteria</taxon>
        <taxon>Bacillati</taxon>
        <taxon>Bacillota</taxon>
        <taxon>Clostridia</taxon>
        <taxon>Eubacteriales</taxon>
        <taxon>Aristaeellaceae</taxon>
        <taxon>Aristaeella</taxon>
    </lineage>
</organism>
<evidence type="ECO:0000313" key="1">
    <source>
        <dbReference type="EMBL" id="QUC68324.1"/>
    </source>
</evidence>
<dbReference type="EMBL" id="CP068393">
    <property type="protein sequence ID" value="QUC68324.1"/>
    <property type="molecule type" value="Genomic_DNA"/>
</dbReference>
<keyword evidence="2" id="KW-1185">Reference proteome</keyword>
<dbReference type="Proteomes" id="UP000682782">
    <property type="component" value="Chromosome"/>
</dbReference>
<sequence>MIKMKRALALMLVLILCCSTSLAAKKKATEYTAREITTEVVQDIPAEIQNMLDIAYEQLIETDGKNLKEKNKYTKWRNDYKFEWCGGFVTWCMLEAGIPMEEKNKIEDGEVDGLFHVKEAGVGKLYEGYAKLNRITRVPQKGYIAVYGNEGSGGSTPYYHVGLVYDVEKLSDGIYRITTIEGNVKGHTVKMYIRDYDLNKASDKKQKPKDMSLVPQEERDREETNIFSYGYAYTKKNMYITIFLMPWIPEESQESTEE</sequence>
<evidence type="ECO:0000313" key="2">
    <source>
        <dbReference type="Proteomes" id="UP000682782"/>
    </source>
</evidence>
<protein>
    <submittedName>
        <fullName evidence="1">CHAP domain-containing protein</fullName>
    </submittedName>
</protein>
<reference evidence="1" key="1">
    <citation type="submission" date="2021-01" db="EMBL/GenBank/DDBJ databases">
        <title>Complete genome sequence of Clostridiales bacterium R-7.</title>
        <authorList>
            <person name="Mahoney-Kurpe S.C."/>
            <person name="Palevich N."/>
            <person name="Koike S."/>
            <person name="Moon C.D."/>
            <person name="Attwood G.T."/>
        </authorList>
    </citation>
    <scope>NUCLEOTIDE SEQUENCE</scope>
    <source>
        <strain evidence="1">R-7</strain>
    </source>
</reference>
<name>A0AC61N360_9FIRM</name>